<feature type="region of interest" description="Disordered" evidence="1">
    <location>
        <begin position="40"/>
        <end position="71"/>
    </location>
</feature>
<protein>
    <submittedName>
        <fullName evidence="2">Uncharacterized protein</fullName>
    </submittedName>
</protein>
<evidence type="ECO:0000313" key="3">
    <source>
        <dbReference type="Proteomes" id="UP000004662"/>
    </source>
</evidence>
<dbReference type="Proteomes" id="UP000004662">
    <property type="component" value="Chromosome"/>
</dbReference>
<organism evidence="2 3">
    <name type="scientific">Solidesulfovibrio carbinoliphilus subsp. oakridgensis</name>
    <dbReference type="NCBI Taxonomy" id="694327"/>
    <lineage>
        <taxon>Bacteria</taxon>
        <taxon>Pseudomonadati</taxon>
        <taxon>Thermodesulfobacteriota</taxon>
        <taxon>Desulfovibrionia</taxon>
        <taxon>Desulfovibrionales</taxon>
        <taxon>Desulfovibrionaceae</taxon>
        <taxon>Solidesulfovibrio</taxon>
    </lineage>
</organism>
<keyword evidence="3" id="KW-1185">Reference proteome</keyword>
<proteinExistence type="predicted"/>
<reference evidence="3" key="1">
    <citation type="journal article" date="2015" name="Genome Announc.">
        <title>High-Quality Draft Genome Sequence of Desulfovibrio carbinoliphilus FW-101-2B, an Organic Acid-Oxidizing Sulfate-Reducing Bacterium Isolated from Uranium(VI)-Contaminated Groundwater.</title>
        <authorList>
            <person name="Ramsay B.D."/>
            <person name="Hwang C."/>
            <person name="Woo H.L."/>
            <person name="Carroll S.L."/>
            <person name="Lucas S."/>
            <person name="Han J."/>
            <person name="Lapidus A.L."/>
            <person name="Cheng J.F."/>
            <person name="Goodwin L.A."/>
            <person name="Pitluck S."/>
            <person name="Peters L."/>
            <person name="Chertkov O."/>
            <person name="Held B."/>
            <person name="Detter J.C."/>
            <person name="Han C.S."/>
            <person name="Tapia R."/>
            <person name="Land M.L."/>
            <person name="Hauser L.J."/>
            <person name="Kyrpides N.C."/>
            <person name="Ivanova N.N."/>
            <person name="Mikhailova N."/>
            <person name="Pagani I."/>
            <person name="Woyke T."/>
            <person name="Arkin A.P."/>
            <person name="Dehal P."/>
            <person name="Chivian D."/>
            <person name="Criddle C.S."/>
            <person name="Wu W."/>
            <person name="Chakraborty R."/>
            <person name="Hazen T.C."/>
            <person name="Fields M.W."/>
        </authorList>
    </citation>
    <scope>NUCLEOTIDE SEQUENCE [LARGE SCALE GENOMIC DNA]</scope>
    <source>
        <strain evidence="3">FW-101-2B</strain>
    </source>
</reference>
<dbReference type="EMBL" id="CM001368">
    <property type="protein sequence ID" value="EHJ49500.1"/>
    <property type="molecule type" value="Genomic_DNA"/>
</dbReference>
<dbReference type="STRING" id="694327.DFW101_3504"/>
<evidence type="ECO:0000313" key="2">
    <source>
        <dbReference type="EMBL" id="EHJ49500.1"/>
    </source>
</evidence>
<gene>
    <name evidence="2" type="ORF">DFW101_3504</name>
</gene>
<evidence type="ECO:0000256" key="1">
    <source>
        <dbReference type="SAM" id="MobiDB-lite"/>
    </source>
</evidence>
<dbReference type="HOGENOM" id="CLU_2733513_0_0_7"/>
<dbReference type="AlphaFoldDB" id="G7QC54"/>
<accession>G7QC54</accession>
<name>G7QC54_9BACT</name>
<sequence length="71" mass="7587">MLIQFTRKVPPYNSGEVAGFPVLEADRLVRLGAATPVKEAPAVPAPAQGNAYPDKSMPQAPANRQMGRKGR</sequence>
<dbReference type="RefSeq" id="WP_009182824.1">
    <property type="nucleotide sequence ID" value="NZ_CM001368.1"/>
</dbReference>